<comment type="caution">
    <text evidence="1">The sequence shown here is derived from an EMBL/GenBank/DDBJ whole genome shotgun (WGS) entry which is preliminary data.</text>
</comment>
<proteinExistence type="predicted"/>
<accession>A0A6L2P3N3</accession>
<gene>
    <name evidence="1" type="ORF">Tci_063623</name>
</gene>
<reference evidence="1" key="1">
    <citation type="journal article" date="2019" name="Sci. Rep.">
        <title>Draft genome of Tanacetum cinerariifolium, the natural source of mosquito coil.</title>
        <authorList>
            <person name="Yamashiro T."/>
            <person name="Shiraishi A."/>
            <person name="Satake H."/>
            <person name="Nakayama K."/>
        </authorList>
    </citation>
    <scope>NUCLEOTIDE SEQUENCE</scope>
</reference>
<name>A0A6L2P3N3_TANCI</name>
<protein>
    <submittedName>
        <fullName evidence="1">Uncharacterized protein</fullName>
    </submittedName>
</protein>
<evidence type="ECO:0000313" key="1">
    <source>
        <dbReference type="EMBL" id="GEU91645.1"/>
    </source>
</evidence>
<sequence length="161" mass="18466">MRISAILGLELFFQDIQSFELKEKDIIRINNVVEEEDGGWTYFLGGNNSLETKKDQGSNSGDGGNTEDRVKITSGLIRFDGEIDILGVTILRHTGSHYLKTYWEHYPKTYWEHYPKTYWVSLPEEILGALPKDILGALPEDILGIITRRHTFMYLGNQDNI</sequence>
<dbReference type="AlphaFoldDB" id="A0A6L2P3N3"/>
<organism evidence="1">
    <name type="scientific">Tanacetum cinerariifolium</name>
    <name type="common">Dalmatian daisy</name>
    <name type="synonym">Chrysanthemum cinerariifolium</name>
    <dbReference type="NCBI Taxonomy" id="118510"/>
    <lineage>
        <taxon>Eukaryota</taxon>
        <taxon>Viridiplantae</taxon>
        <taxon>Streptophyta</taxon>
        <taxon>Embryophyta</taxon>
        <taxon>Tracheophyta</taxon>
        <taxon>Spermatophyta</taxon>
        <taxon>Magnoliopsida</taxon>
        <taxon>eudicotyledons</taxon>
        <taxon>Gunneridae</taxon>
        <taxon>Pentapetalae</taxon>
        <taxon>asterids</taxon>
        <taxon>campanulids</taxon>
        <taxon>Asterales</taxon>
        <taxon>Asteraceae</taxon>
        <taxon>Asteroideae</taxon>
        <taxon>Anthemideae</taxon>
        <taxon>Anthemidinae</taxon>
        <taxon>Tanacetum</taxon>
    </lineage>
</organism>
<dbReference type="EMBL" id="BKCJ010010450">
    <property type="protein sequence ID" value="GEU91645.1"/>
    <property type="molecule type" value="Genomic_DNA"/>
</dbReference>